<dbReference type="GO" id="GO:0008374">
    <property type="term" value="F:O-acyltransferase activity"/>
    <property type="evidence" value="ECO:0007669"/>
    <property type="project" value="InterPro"/>
</dbReference>
<reference evidence="14" key="1">
    <citation type="submission" date="2011-02" db="EMBL/GenBank/DDBJ databases">
        <title>The Genome Sequence of Capsaspora owczarzaki ATCC 30864.</title>
        <authorList>
            <person name="Russ C."/>
            <person name="Cuomo C."/>
            <person name="Burger G."/>
            <person name="Gray M.W."/>
            <person name="Holland P.W.H."/>
            <person name="King N."/>
            <person name="Lang F.B.F."/>
            <person name="Roger A.J."/>
            <person name="Ruiz-Trillo I."/>
            <person name="Young S.K."/>
            <person name="Zeng Q."/>
            <person name="Gargeya S."/>
            <person name="Alvarado L."/>
            <person name="Berlin A."/>
            <person name="Chapman S.B."/>
            <person name="Chen Z."/>
            <person name="Freedman E."/>
            <person name="Gellesch M."/>
            <person name="Goldberg J."/>
            <person name="Griggs A."/>
            <person name="Gujja S."/>
            <person name="Heilman E."/>
            <person name="Heiman D."/>
            <person name="Howarth C."/>
            <person name="Mehta T."/>
            <person name="Neiman D."/>
            <person name="Pearson M."/>
            <person name="Roberts A."/>
            <person name="Saif S."/>
            <person name="Shea T."/>
            <person name="Shenoy N."/>
            <person name="Sisk P."/>
            <person name="Stolte C."/>
            <person name="Sykes S."/>
            <person name="White J."/>
            <person name="Yandava C."/>
            <person name="Haas B."/>
            <person name="Nusbaum C."/>
            <person name="Birren B."/>
        </authorList>
    </citation>
    <scope>NUCLEOTIDE SEQUENCE</scope>
    <source>
        <strain evidence="14">ATCC 30864</strain>
    </source>
</reference>
<keyword evidence="4 12" id="KW-0812">Transmembrane</keyword>
<evidence type="ECO:0000256" key="3">
    <source>
        <dbReference type="ARBA" id="ARBA00022679"/>
    </source>
</evidence>
<dbReference type="Pfam" id="PF03062">
    <property type="entry name" value="MBOAT"/>
    <property type="match status" value="1"/>
</dbReference>
<dbReference type="InterPro" id="IPR004299">
    <property type="entry name" value="MBOAT_fam"/>
</dbReference>
<keyword evidence="3 9" id="KW-0808">Transferase</keyword>
<feature type="compositionally biased region" description="Low complexity" evidence="11">
    <location>
        <begin position="25"/>
        <end position="41"/>
    </location>
</feature>
<keyword evidence="6 12" id="KW-1133">Transmembrane helix</keyword>
<accession>A0A0D2X528</accession>
<keyword evidence="8 9" id="KW-0012">Acyltransferase</keyword>
<sequence length="501" mass="56996">MPARVANGTEHRSASPSRKANGVHSPATTATTATTAASPSRSRSRSPARSKTASTVTATTATSVTTVAAAASSDATLVKSHKKEKYVARKSRLDSTLDPPIGDDQFRGFHNLFGLGLAFFVVTKAADNLMKEGSPIEHDVLDTISRNLKEMFGAVLSVAGLAMLPVVFQKMIVARLIPQVLQIILHTALILSMLIVAPLLCIRFELGFTQSVYVIVETCVLVMKAHSYLASNRQFHAEAAHPDSSTNAADVSRKSVVYPQNVTLKNYLMYLLYPTLVYELEYPRTSRVRHGYVLLKFVQFWCSFFFLYFVVSHYYMPVLEEHATDAYKNLTPLAQFVYNLHTVSRLIMPMLFCHGLFFYIIFECVLNFFAEVTRFADREFYEDWWNATSFEEYARKWNKPVHDFLLRYLYLGSIRSLRMSRRSATFATFLISSIIHEMVLAVSLRVFSPYLFILQMSQLLWIYLFRQWKGLVYGNLFVWFGLIIGPPMLSLAYAREYYNTQ</sequence>
<evidence type="ECO:0000256" key="1">
    <source>
        <dbReference type="ARBA" id="ARBA00004477"/>
    </source>
</evidence>
<evidence type="ECO:0000313" key="14">
    <source>
        <dbReference type="Proteomes" id="UP000008743"/>
    </source>
</evidence>
<keyword evidence="5 9" id="KW-0256">Endoplasmic reticulum</keyword>
<dbReference type="AlphaFoldDB" id="A0A0D2X528"/>
<evidence type="ECO:0000256" key="11">
    <source>
        <dbReference type="SAM" id="MobiDB-lite"/>
    </source>
</evidence>
<dbReference type="RefSeq" id="XP_004343429.2">
    <property type="nucleotide sequence ID" value="XM_004343379.2"/>
</dbReference>
<dbReference type="EMBL" id="KE346373">
    <property type="protein sequence ID" value="KJE97084.1"/>
    <property type="molecule type" value="Genomic_DNA"/>
</dbReference>
<proteinExistence type="inferred from homology"/>
<evidence type="ECO:0000313" key="13">
    <source>
        <dbReference type="EMBL" id="KJE97084.1"/>
    </source>
</evidence>
<evidence type="ECO:0000256" key="8">
    <source>
        <dbReference type="ARBA" id="ARBA00023315"/>
    </source>
</evidence>
<feature type="transmembrane region" description="Helical" evidence="12">
    <location>
        <begin position="180"/>
        <end position="200"/>
    </location>
</feature>
<evidence type="ECO:0000256" key="2">
    <source>
        <dbReference type="ARBA" id="ARBA00009010"/>
    </source>
</evidence>
<dbReference type="InterPro" id="IPR014371">
    <property type="entry name" value="Oat_ACAT_DAG_ARE"/>
</dbReference>
<dbReference type="STRING" id="595528.A0A0D2X528"/>
<evidence type="ECO:0000256" key="12">
    <source>
        <dbReference type="SAM" id="Phobius"/>
    </source>
</evidence>
<dbReference type="PhylomeDB" id="A0A0D2X528"/>
<protein>
    <recommendedName>
        <fullName evidence="9">O-acyltransferase</fullName>
    </recommendedName>
</protein>
<comment type="subcellular location">
    <subcellularLocation>
        <location evidence="1 9">Endoplasmic reticulum membrane</location>
        <topology evidence="1 9">Multi-pass membrane protein</topology>
    </subcellularLocation>
</comment>
<dbReference type="FunCoup" id="A0A0D2X528">
    <property type="interactions" value="117"/>
</dbReference>
<feature type="active site" evidence="10">
    <location>
        <position position="436"/>
    </location>
</feature>
<dbReference type="eggNOG" id="KOG0380">
    <property type="taxonomic scope" value="Eukaryota"/>
</dbReference>
<dbReference type="Proteomes" id="UP000008743">
    <property type="component" value="Unassembled WGS sequence"/>
</dbReference>
<feature type="transmembrane region" description="Helical" evidence="12">
    <location>
        <begin position="472"/>
        <end position="494"/>
    </location>
</feature>
<evidence type="ECO:0000256" key="4">
    <source>
        <dbReference type="ARBA" id="ARBA00022692"/>
    </source>
</evidence>
<dbReference type="GO" id="GO:0005789">
    <property type="term" value="C:endoplasmic reticulum membrane"/>
    <property type="evidence" value="ECO:0007669"/>
    <property type="project" value="UniProtKB-SubCell"/>
</dbReference>
<gene>
    <name evidence="13" type="ORF">CAOG_007555</name>
</gene>
<feature type="compositionally biased region" description="Low complexity" evidence="11">
    <location>
        <begin position="49"/>
        <end position="58"/>
    </location>
</feature>
<evidence type="ECO:0000256" key="5">
    <source>
        <dbReference type="ARBA" id="ARBA00022824"/>
    </source>
</evidence>
<dbReference type="PANTHER" id="PTHR10408">
    <property type="entry name" value="STEROL O-ACYLTRANSFERASE"/>
    <property type="match status" value="1"/>
</dbReference>
<evidence type="ECO:0000256" key="9">
    <source>
        <dbReference type="PIRNR" id="PIRNR000439"/>
    </source>
</evidence>
<keyword evidence="7 9" id="KW-0472">Membrane</keyword>
<feature type="transmembrane region" description="Helical" evidence="12">
    <location>
        <begin position="293"/>
        <end position="311"/>
    </location>
</feature>
<dbReference type="InParanoid" id="A0A0D2X528"/>
<feature type="transmembrane region" description="Helical" evidence="12">
    <location>
        <begin position="346"/>
        <end position="370"/>
    </location>
</feature>
<dbReference type="PANTHER" id="PTHR10408:SF9">
    <property type="entry name" value="STEROL O-ACYLTRANSFERASE 2-RELATED"/>
    <property type="match status" value="1"/>
</dbReference>
<feature type="transmembrane region" description="Helical" evidence="12">
    <location>
        <begin position="447"/>
        <end position="465"/>
    </location>
</feature>
<feature type="transmembrane region" description="Helical" evidence="12">
    <location>
        <begin position="423"/>
        <end position="441"/>
    </location>
</feature>
<feature type="transmembrane region" description="Helical" evidence="12">
    <location>
        <begin position="151"/>
        <end position="168"/>
    </location>
</feature>
<keyword evidence="14" id="KW-1185">Reference proteome</keyword>
<evidence type="ECO:0000256" key="6">
    <source>
        <dbReference type="ARBA" id="ARBA00022989"/>
    </source>
</evidence>
<dbReference type="OrthoDB" id="10039049at2759"/>
<feature type="region of interest" description="Disordered" evidence="11">
    <location>
        <begin position="1"/>
        <end position="58"/>
    </location>
</feature>
<comment type="similarity">
    <text evidence="2 9">Belongs to the membrane-bound acyltransferase family. Sterol o-acyltransferase subfamily.</text>
</comment>
<dbReference type="PIRSF" id="PIRSF000439">
    <property type="entry name" value="Oat_ACAT_DAG_ARE"/>
    <property type="match status" value="1"/>
</dbReference>
<organism evidence="13 14">
    <name type="scientific">Capsaspora owczarzaki (strain ATCC 30864)</name>
    <dbReference type="NCBI Taxonomy" id="595528"/>
    <lineage>
        <taxon>Eukaryota</taxon>
        <taxon>Filasterea</taxon>
        <taxon>Capsaspora</taxon>
    </lineage>
</organism>
<name>A0A0D2X528_CAPO3</name>
<evidence type="ECO:0000256" key="10">
    <source>
        <dbReference type="PIRSR" id="PIRSR000439-1"/>
    </source>
</evidence>
<evidence type="ECO:0000256" key="7">
    <source>
        <dbReference type="ARBA" id="ARBA00023136"/>
    </source>
</evidence>